<keyword evidence="5 6" id="KW-0472">Membrane</keyword>
<dbReference type="InterPro" id="IPR036259">
    <property type="entry name" value="MFS_trans_sf"/>
</dbReference>
<feature type="transmembrane region" description="Helical" evidence="6">
    <location>
        <begin position="199"/>
        <end position="218"/>
    </location>
</feature>
<feature type="transmembrane region" description="Helical" evidence="6">
    <location>
        <begin position="328"/>
        <end position="348"/>
    </location>
</feature>
<sequence>MVLLDMTVLSVAEPDLAASLRTSIAGLQWATTGYTVVFGALLLSGGAVADRYGADRVFRAGVAVFALGSLLSALAPGLGVLVGLRAVLGAAGAACVPASMAVIARLYPDPGERTRAVAAWAAISGAAVAAGPVAGGALVDLAGWRAIFLVNVPIGLLVLALTAGRGLRAPHGARGAAASRAAASGAAAGSPGGERRIDWAAQLAACAVLALLTDALIAAGSRSWAHAAGAAVATALAVRGFAALERRSDAPVLNRTLLGSGGVRAGLAAGAAVSFTLNGGLFVLPLLLQQGRHLSAAVSGLAFLPLTLPFVVNPPLTGRIVARVGPRPPILAGLALLAAGGGGLAWAVGAGAGYGWLAVGLLLTGTGVALVLPALAAAVIAAAPAGTAGAAGGLLNAVRQTGATLGVAVMGACAGLGTVTGTALSLVVAAALCGLAAAWFALRS</sequence>
<evidence type="ECO:0000313" key="8">
    <source>
        <dbReference type="EMBL" id="NUW36354.1"/>
    </source>
</evidence>
<evidence type="ECO:0000256" key="3">
    <source>
        <dbReference type="ARBA" id="ARBA00022692"/>
    </source>
</evidence>
<dbReference type="GO" id="GO:0005886">
    <property type="term" value="C:plasma membrane"/>
    <property type="evidence" value="ECO:0007669"/>
    <property type="project" value="UniProtKB-SubCell"/>
</dbReference>
<keyword evidence="4 6" id="KW-1133">Transmembrane helix</keyword>
<keyword evidence="9" id="KW-1185">Reference proteome</keyword>
<dbReference type="CDD" id="cd17321">
    <property type="entry name" value="MFS_MMR_MDR_like"/>
    <property type="match status" value="1"/>
</dbReference>
<feature type="transmembrane region" description="Helical" evidence="6">
    <location>
        <begin position="294"/>
        <end position="316"/>
    </location>
</feature>
<organism evidence="8 9">
    <name type="scientific">Nonomuraea montanisoli</name>
    <dbReference type="NCBI Taxonomy" id="2741721"/>
    <lineage>
        <taxon>Bacteria</taxon>
        <taxon>Bacillati</taxon>
        <taxon>Actinomycetota</taxon>
        <taxon>Actinomycetes</taxon>
        <taxon>Streptosporangiales</taxon>
        <taxon>Streptosporangiaceae</taxon>
        <taxon>Nonomuraea</taxon>
    </lineage>
</organism>
<accession>A0A7Y6IGE8</accession>
<evidence type="ECO:0000256" key="5">
    <source>
        <dbReference type="ARBA" id="ARBA00023136"/>
    </source>
</evidence>
<dbReference type="SUPFAM" id="SSF103473">
    <property type="entry name" value="MFS general substrate transporter"/>
    <property type="match status" value="1"/>
</dbReference>
<comment type="subcellular location">
    <subcellularLocation>
        <location evidence="1">Cell membrane</location>
        <topology evidence="1">Multi-pass membrane protein</topology>
    </subcellularLocation>
</comment>
<reference evidence="8 9" key="1">
    <citation type="submission" date="2020-06" db="EMBL/GenBank/DDBJ databases">
        <title>Nonomuraea sp. SMC257, a novel actinomycete isolated from soil.</title>
        <authorList>
            <person name="Chanama M."/>
        </authorList>
    </citation>
    <scope>NUCLEOTIDE SEQUENCE [LARGE SCALE GENOMIC DNA]</scope>
    <source>
        <strain evidence="8 9">SMC257</strain>
    </source>
</reference>
<dbReference type="AlphaFoldDB" id="A0A7Y6IGE8"/>
<dbReference type="PANTHER" id="PTHR42718">
    <property type="entry name" value="MAJOR FACILITATOR SUPERFAMILY MULTIDRUG TRANSPORTER MFSC"/>
    <property type="match status" value="1"/>
</dbReference>
<feature type="transmembrane region" description="Helical" evidence="6">
    <location>
        <begin position="61"/>
        <end position="81"/>
    </location>
</feature>
<feature type="transmembrane region" description="Helical" evidence="6">
    <location>
        <begin position="423"/>
        <end position="442"/>
    </location>
</feature>
<evidence type="ECO:0000256" key="2">
    <source>
        <dbReference type="ARBA" id="ARBA00022448"/>
    </source>
</evidence>
<feature type="transmembrane region" description="Helical" evidence="6">
    <location>
        <begin position="119"/>
        <end position="138"/>
    </location>
</feature>
<dbReference type="Gene3D" id="1.20.1720.10">
    <property type="entry name" value="Multidrug resistance protein D"/>
    <property type="match status" value="1"/>
</dbReference>
<keyword evidence="3 6" id="KW-0812">Transmembrane</keyword>
<protein>
    <submittedName>
        <fullName evidence="8">MFS transporter</fullName>
    </submittedName>
</protein>
<dbReference type="Proteomes" id="UP000586042">
    <property type="component" value="Unassembled WGS sequence"/>
</dbReference>
<evidence type="ECO:0000313" key="9">
    <source>
        <dbReference type="Proteomes" id="UP000586042"/>
    </source>
</evidence>
<evidence type="ECO:0000256" key="1">
    <source>
        <dbReference type="ARBA" id="ARBA00004651"/>
    </source>
</evidence>
<feature type="transmembrane region" description="Helical" evidence="6">
    <location>
        <begin position="397"/>
        <end position="417"/>
    </location>
</feature>
<keyword evidence="2" id="KW-0813">Transport</keyword>
<dbReference type="Gene3D" id="1.20.1250.20">
    <property type="entry name" value="MFS general substrate transporter like domains"/>
    <property type="match status" value="1"/>
</dbReference>
<feature type="transmembrane region" description="Helical" evidence="6">
    <location>
        <begin position="87"/>
        <end position="107"/>
    </location>
</feature>
<evidence type="ECO:0000256" key="6">
    <source>
        <dbReference type="SAM" id="Phobius"/>
    </source>
</evidence>
<dbReference type="EMBL" id="JABWGN010000015">
    <property type="protein sequence ID" value="NUW36354.1"/>
    <property type="molecule type" value="Genomic_DNA"/>
</dbReference>
<name>A0A7Y6IGE8_9ACTN</name>
<comment type="caution">
    <text evidence="8">The sequence shown here is derived from an EMBL/GenBank/DDBJ whole genome shotgun (WGS) entry which is preliminary data.</text>
</comment>
<feature type="transmembrane region" description="Helical" evidence="6">
    <location>
        <begin position="265"/>
        <end position="288"/>
    </location>
</feature>
<dbReference type="InterPro" id="IPR011701">
    <property type="entry name" value="MFS"/>
</dbReference>
<dbReference type="Pfam" id="PF07690">
    <property type="entry name" value="MFS_1"/>
    <property type="match status" value="1"/>
</dbReference>
<dbReference type="GO" id="GO:0022857">
    <property type="term" value="F:transmembrane transporter activity"/>
    <property type="evidence" value="ECO:0007669"/>
    <property type="project" value="InterPro"/>
</dbReference>
<proteinExistence type="predicted"/>
<feature type="domain" description="Major facilitator superfamily (MFS) profile" evidence="7">
    <location>
        <begin position="1"/>
        <end position="444"/>
    </location>
</feature>
<gene>
    <name evidence="8" type="ORF">HTZ77_33835</name>
</gene>
<feature type="transmembrane region" description="Helical" evidence="6">
    <location>
        <begin position="354"/>
        <end position="385"/>
    </location>
</feature>
<feature type="transmembrane region" description="Helical" evidence="6">
    <location>
        <begin position="29"/>
        <end position="49"/>
    </location>
</feature>
<evidence type="ECO:0000256" key="4">
    <source>
        <dbReference type="ARBA" id="ARBA00022989"/>
    </source>
</evidence>
<dbReference type="PROSITE" id="PS50850">
    <property type="entry name" value="MFS"/>
    <property type="match status" value="1"/>
</dbReference>
<dbReference type="PANTHER" id="PTHR42718:SF9">
    <property type="entry name" value="MAJOR FACILITATOR SUPERFAMILY MULTIDRUG TRANSPORTER MFSC"/>
    <property type="match status" value="1"/>
</dbReference>
<evidence type="ECO:0000259" key="7">
    <source>
        <dbReference type="PROSITE" id="PS50850"/>
    </source>
</evidence>
<feature type="transmembrane region" description="Helical" evidence="6">
    <location>
        <begin position="144"/>
        <end position="164"/>
    </location>
</feature>
<dbReference type="InterPro" id="IPR020846">
    <property type="entry name" value="MFS_dom"/>
</dbReference>